<evidence type="ECO:0000256" key="5">
    <source>
        <dbReference type="ARBA" id="ARBA00022723"/>
    </source>
</evidence>
<gene>
    <name evidence="14" type="ORF">L484_018593</name>
</gene>
<keyword evidence="3 11" id="KW-0349">Heme</keyword>
<evidence type="ECO:0000256" key="2">
    <source>
        <dbReference type="ARBA" id="ARBA00010617"/>
    </source>
</evidence>
<keyword evidence="4 13" id="KW-0812">Transmembrane</keyword>
<evidence type="ECO:0000256" key="8">
    <source>
        <dbReference type="ARBA" id="ARBA00023004"/>
    </source>
</evidence>
<proteinExistence type="inferred from homology"/>
<dbReference type="eggNOG" id="KOG0157">
    <property type="taxonomic scope" value="Eukaryota"/>
</dbReference>
<dbReference type="InterPro" id="IPR036396">
    <property type="entry name" value="Cyt_P450_sf"/>
</dbReference>
<comment type="similarity">
    <text evidence="2 12">Belongs to the cytochrome P450 family.</text>
</comment>
<protein>
    <submittedName>
        <fullName evidence="14">Secologanin synthase</fullName>
    </submittedName>
</protein>
<dbReference type="PROSITE" id="PS00086">
    <property type="entry name" value="CYTOCHROME_P450"/>
    <property type="match status" value="1"/>
</dbReference>
<evidence type="ECO:0000256" key="13">
    <source>
        <dbReference type="SAM" id="Phobius"/>
    </source>
</evidence>
<evidence type="ECO:0000313" key="15">
    <source>
        <dbReference type="Proteomes" id="UP000030645"/>
    </source>
</evidence>
<dbReference type="Pfam" id="PF00067">
    <property type="entry name" value="p450"/>
    <property type="match status" value="1"/>
</dbReference>
<evidence type="ECO:0000256" key="9">
    <source>
        <dbReference type="ARBA" id="ARBA00023033"/>
    </source>
</evidence>
<dbReference type="InterPro" id="IPR001128">
    <property type="entry name" value="Cyt_P450"/>
</dbReference>
<feature type="transmembrane region" description="Helical" evidence="13">
    <location>
        <begin position="6"/>
        <end position="30"/>
    </location>
</feature>
<dbReference type="GO" id="GO:0016705">
    <property type="term" value="F:oxidoreductase activity, acting on paired donors, with incorporation or reduction of molecular oxygen"/>
    <property type="evidence" value="ECO:0007669"/>
    <property type="project" value="InterPro"/>
</dbReference>
<dbReference type="Proteomes" id="UP000030645">
    <property type="component" value="Unassembled WGS sequence"/>
</dbReference>
<organism evidence="14 15">
    <name type="scientific">Morus notabilis</name>
    <dbReference type="NCBI Taxonomy" id="981085"/>
    <lineage>
        <taxon>Eukaryota</taxon>
        <taxon>Viridiplantae</taxon>
        <taxon>Streptophyta</taxon>
        <taxon>Embryophyta</taxon>
        <taxon>Tracheophyta</taxon>
        <taxon>Spermatophyta</taxon>
        <taxon>Magnoliopsida</taxon>
        <taxon>eudicotyledons</taxon>
        <taxon>Gunneridae</taxon>
        <taxon>Pentapetalae</taxon>
        <taxon>rosids</taxon>
        <taxon>fabids</taxon>
        <taxon>Rosales</taxon>
        <taxon>Moraceae</taxon>
        <taxon>Moreae</taxon>
        <taxon>Morus</taxon>
    </lineage>
</organism>
<accession>W9RVP7</accession>
<reference evidence="15" key="1">
    <citation type="submission" date="2013-01" db="EMBL/GenBank/DDBJ databases">
        <title>Draft Genome Sequence of a Mulberry Tree, Morus notabilis C.K. Schneid.</title>
        <authorList>
            <person name="He N."/>
            <person name="Zhao S."/>
        </authorList>
    </citation>
    <scope>NUCLEOTIDE SEQUENCE</scope>
</reference>
<evidence type="ECO:0000256" key="4">
    <source>
        <dbReference type="ARBA" id="ARBA00022692"/>
    </source>
</evidence>
<comment type="cofactor">
    <cofactor evidence="11">
        <name>heme</name>
        <dbReference type="ChEBI" id="CHEBI:30413"/>
    </cofactor>
</comment>
<feature type="binding site" description="axial binding residue" evidence="11">
    <location>
        <position position="467"/>
    </location>
    <ligand>
        <name>heme</name>
        <dbReference type="ChEBI" id="CHEBI:30413"/>
    </ligand>
    <ligandPart>
        <name>Fe</name>
        <dbReference type="ChEBI" id="CHEBI:18248"/>
    </ligandPart>
</feature>
<dbReference type="PANTHER" id="PTHR24282">
    <property type="entry name" value="CYTOCHROME P450 FAMILY MEMBER"/>
    <property type="match status" value="1"/>
</dbReference>
<evidence type="ECO:0000256" key="6">
    <source>
        <dbReference type="ARBA" id="ARBA00022989"/>
    </source>
</evidence>
<dbReference type="GO" id="GO:0005506">
    <property type="term" value="F:iron ion binding"/>
    <property type="evidence" value="ECO:0007669"/>
    <property type="project" value="InterPro"/>
</dbReference>
<evidence type="ECO:0000256" key="10">
    <source>
        <dbReference type="ARBA" id="ARBA00023136"/>
    </source>
</evidence>
<dbReference type="GO" id="GO:0020037">
    <property type="term" value="F:heme binding"/>
    <property type="evidence" value="ECO:0007669"/>
    <property type="project" value="InterPro"/>
</dbReference>
<name>W9RVP7_9ROSA</name>
<keyword evidence="5 11" id="KW-0479">Metal-binding</keyword>
<dbReference type="PANTHER" id="PTHR24282:SF148">
    <property type="entry name" value="CYTOCHROME P450 72A15-LIKE"/>
    <property type="match status" value="1"/>
</dbReference>
<dbReference type="PRINTS" id="PR00385">
    <property type="entry name" value="P450"/>
</dbReference>
<dbReference type="FunFam" id="1.10.630.10:FF:000029">
    <property type="entry name" value="Cytochrome P450 734A1"/>
    <property type="match status" value="1"/>
</dbReference>
<dbReference type="GO" id="GO:0016020">
    <property type="term" value="C:membrane"/>
    <property type="evidence" value="ECO:0007669"/>
    <property type="project" value="UniProtKB-SubCell"/>
</dbReference>
<keyword evidence="15" id="KW-1185">Reference proteome</keyword>
<keyword evidence="6 13" id="KW-1133">Transmembrane helix</keyword>
<dbReference type="STRING" id="981085.W9RVP7"/>
<keyword evidence="7 12" id="KW-0560">Oxidoreductase</keyword>
<dbReference type="PRINTS" id="PR00463">
    <property type="entry name" value="EP450I"/>
</dbReference>
<dbReference type="SUPFAM" id="SSF48264">
    <property type="entry name" value="Cytochrome P450"/>
    <property type="match status" value="1"/>
</dbReference>
<evidence type="ECO:0000256" key="7">
    <source>
        <dbReference type="ARBA" id="ARBA00023002"/>
    </source>
</evidence>
<sequence>MGKYLFEIVVLSSVLLILYAVLRVAYVVWWRPNYLEKVLRRQGIRGTSYKFLRGDMAEIRRSILEAQSKPMSLNHHITPRVFPFFYDMMQKYGKVSMTWIGTKPRLIIGDPELIRMILGDKKNDFVKPPQNPLVHMLQRGVSSLDGEQWAKRRRQITPAFHLDKLKGMMPAFSTSCSNFIDRWIKLATPEGSCEVDVAPEFQNITCDVISRTAFGSSFGEGKKIFELQKEQAVLVIEAYYNLYIPGLRFVPTRKNKRRYKLDNEIKTMLRDIIRKKEKEIIHNRPELGATDLLGLLLKCKEQSNNSMTIEEVIEECKLFYFAGQETTSNLLTWTMILLSMHPNWQEKAREEVLRMCGKKSPDFEAISHFKIVAMILNEVMRLYPSVCNLSRYTKRKISINGGMTIPEGIETLLLMLSIHHDPMSWGDDVEEFNPERFSEGVARSTSKDTIDYSLTAFYPFGWGPRRCLGQSFAMIEAKMALAMILQHFSFELSPSYTHAPRTVITLQPQYGAPVILHRL</sequence>
<keyword evidence="8 11" id="KW-0408">Iron</keyword>
<dbReference type="InterPro" id="IPR050665">
    <property type="entry name" value="Cytochrome_P450_Monooxygen"/>
</dbReference>
<dbReference type="InterPro" id="IPR002401">
    <property type="entry name" value="Cyt_P450_E_grp-I"/>
</dbReference>
<dbReference type="GO" id="GO:0004497">
    <property type="term" value="F:monooxygenase activity"/>
    <property type="evidence" value="ECO:0007669"/>
    <property type="project" value="UniProtKB-KW"/>
</dbReference>
<keyword evidence="9 12" id="KW-0503">Monooxygenase</keyword>
<dbReference type="AlphaFoldDB" id="W9RVP7"/>
<dbReference type="Gene3D" id="1.10.630.10">
    <property type="entry name" value="Cytochrome P450"/>
    <property type="match status" value="1"/>
</dbReference>
<evidence type="ECO:0000256" key="12">
    <source>
        <dbReference type="RuleBase" id="RU000461"/>
    </source>
</evidence>
<evidence type="ECO:0000256" key="3">
    <source>
        <dbReference type="ARBA" id="ARBA00022617"/>
    </source>
</evidence>
<dbReference type="InterPro" id="IPR017972">
    <property type="entry name" value="Cyt_P450_CS"/>
</dbReference>
<evidence type="ECO:0000256" key="1">
    <source>
        <dbReference type="ARBA" id="ARBA00004167"/>
    </source>
</evidence>
<evidence type="ECO:0000313" key="14">
    <source>
        <dbReference type="EMBL" id="EXB74885.1"/>
    </source>
</evidence>
<dbReference type="EMBL" id="KE344662">
    <property type="protein sequence ID" value="EXB74885.1"/>
    <property type="molecule type" value="Genomic_DNA"/>
</dbReference>
<comment type="subcellular location">
    <subcellularLocation>
        <location evidence="1">Membrane</location>
        <topology evidence="1">Single-pass membrane protein</topology>
    </subcellularLocation>
</comment>
<keyword evidence="10 13" id="KW-0472">Membrane</keyword>
<evidence type="ECO:0000256" key="11">
    <source>
        <dbReference type="PIRSR" id="PIRSR602401-1"/>
    </source>
</evidence>